<dbReference type="SUPFAM" id="SSF55811">
    <property type="entry name" value="Nudix"/>
    <property type="match status" value="1"/>
</dbReference>
<dbReference type="PROSITE" id="PS00893">
    <property type="entry name" value="NUDIX_BOX"/>
    <property type="match status" value="1"/>
</dbReference>
<dbReference type="Pfam" id="PF00293">
    <property type="entry name" value="NUDIX"/>
    <property type="match status" value="1"/>
</dbReference>
<dbReference type="PRINTS" id="PR00502">
    <property type="entry name" value="NUDIXFAMILY"/>
</dbReference>
<proteinExistence type="inferred from homology"/>
<keyword evidence="4" id="KW-0808">Transferase</keyword>
<dbReference type="GO" id="GO:0016779">
    <property type="term" value="F:nucleotidyltransferase activity"/>
    <property type="evidence" value="ECO:0007669"/>
    <property type="project" value="UniProtKB-KW"/>
</dbReference>
<dbReference type="Proteomes" id="UP000319576">
    <property type="component" value="Chromosome"/>
</dbReference>
<comment type="similarity">
    <text evidence="2">Belongs to the Nudix hydrolase family.</text>
</comment>
<evidence type="ECO:0000256" key="1">
    <source>
        <dbReference type="ARBA" id="ARBA00022801"/>
    </source>
</evidence>
<accession>A0A517XNN4</accession>
<dbReference type="RefSeq" id="WP_145234867.1">
    <property type="nucleotide sequence ID" value="NZ_CP036273.1"/>
</dbReference>
<dbReference type="Gene3D" id="3.90.79.10">
    <property type="entry name" value="Nucleoside Triphosphate Pyrophosphohydrolase"/>
    <property type="match status" value="1"/>
</dbReference>
<protein>
    <submittedName>
        <fullName evidence="4">Bifunctional NMN adenylyltransferase/Nudix hydrolase</fullName>
    </submittedName>
</protein>
<reference evidence="4 5" key="1">
    <citation type="submission" date="2019-02" db="EMBL/GenBank/DDBJ databases">
        <title>Deep-cultivation of Planctomycetes and their phenomic and genomic characterization uncovers novel biology.</title>
        <authorList>
            <person name="Wiegand S."/>
            <person name="Jogler M."/>
            <person name="Boedeker C."/>
            <person name="Pinto D."/>
            <person name="Vollmers J."/>
            <person name="Rivas-Marin E."/>
            <person name="Kohn T."/>
            <person name="Peeters S.H."/>
            <person name="Heuer A."/>
            <person name="Rast P."/>
            <person name="Oberbeckmann S."/>
            <person name="Bunk B."/>
            <person name="Jeske O."/>
            <person name="Meyerdierks A."/>
            <person name="Storesund J.E."/>
            <person name="Kallscheuer N."/>
            <person name="Luecker S."/>
            <person name="Lage O.M."/>
            <person name="Pohl T."/>
            <person name="Merkel B.J."/>
            <person name="Hornburger P."/>
            <person name="Mueller R.-W."/>
            <person name="Bruemmer F."/>
            <person name="Labrenz M."/>
            <person name="Spormann A.M."/>
            <person name="Op den Camp H."/>
            <person name="Overmann J."/>
            <person name="Amann R."/>
            <person name="Jetten M.S.M."/>
            <person name="Mascher T."/>
            <person name="Medema M.H."/>
            <person name="Devos D.P."/>
            <person name="Kaster A.-K."/>
            <person name="Ovreas L."/>
            <person name="Rohde M."/>
            <person name="Galperin M.Y."/>
            <person name="Jogler C."/>
        </authorList>
    </citation>
    <scope>NUCLEOTIDE SEQUENCE [LARGE SCALE GENOMIC DNA]</scope>
    <source>
        <strain evidence="4 5">ETA_A1</strain>
    </source>
</reference>
<dbReference type="EMBL" id="CP036273">
    <property type="protein sequence ID" value="QDU19120.1"/>
    <property type="molecule type" value="Genomic_DNA"/>
</dbReference>
<dbReference type="InterPro" id="IPR000086">
    <property type="entry name" value="NUDIX_hydrolase_dom"/>
</dbReference>
<dbReference type="InterPro" id="IPR015797">
    <property type="entry name" value="NUDIX_hydrolase-like_dom_sf"/>
</dbReference>
<dbReference type="InterPro" id="IPR020084">
    <property type="entry name" value="NUDIX_hydrolase_CS"/>
</dbReference>
<evidence type="ECO:0000313" key="4">
    <source>
        <dbReference type="EMBL" id="QDU19120.1"/>
    </source>
</evidence>
<dbReference type="CDD" id="cd18873">
    <property type="entry name" value="NUDIX_NadM_like"/>
    <property type="match status" value="1"/>
</dbReference>
<dbReference type="PANTHER" id="PTHR43736">
    <property type="entry name" value="ADP-RIBOSE PYROPHOSPHATASE"/>
    <property type="match status" value="1"/>
</dbReference>
<dbReference type="GO" id="GO:0016787">
    <property type="term" value="F:hydrolase activity"/>
    <property type="evidence" value="ECO:0007669"/>
    <property type="project" value="UniProtKB-KW"/>
</dbReference>
<gene>
    <name evidence="4" type="ORF">ETAA1_10240</name>
</gene>
<dbReference type="PANTHER" id="PTHR43736:SF4">
    <property type="entry name" value="SLR1690 PROTEIN"/>
    <property type="match status" value="1"/>
</dbReference>
<dbReference type="OrthoDB" id="9786141at2"/>
<organism evidence="4 5">
    <name type="scientific">Urbifossiella limnaea</name>
    <dbReference type="NCBI Taxonomy" id="2528023"/>
    <lineage>
        <taxon>Bacteria</taxon>
        <taxon>Pseudomonadati</taxon>
        <taxon>Planctomycetota</taxon>
        <taxon>Planctomycetia</taxon>
        <taxon>Gemmatales</taxon>
        <taxon>Gemmataceae</taxon>
        <taxon>Urbifossiella</taxon>
    </lineage>
</organism>
<keyword evidence="1 2" id="KW-0378">Hydrolase</keyword>
<dbReference type="AlphaFoldDB" id="A0A517XNN4"/>
<dbReference type="KEGG" id="uli:ETAA1_10240"/>
<feature type="domain" description="Nudix hydrolase" evidence="3">
    <location>
        <begin position="13"/>
        <end position="146"/>
    </location>
</feature>
<name>A0A517XNN4_9BACT</name>
<evidence type="ECO:0000313" key="5">
    <source>
        <dbReference type="Proteomes" id="UP000319576"/>
    </source>
</evidence>
<dbReference type="PROSITE" id="PS51462">
    <property type="entry name" value="NUDIX"/>
    <property type="match status" value="1"/>
</dbReference>
<evidence type="ECO:0000259" key="3">
    <source>
        <dbReference type="PROSITE" id="PS51462"/>
    </source>
</evidence>
<keyword evidence="5" id="KW-1185">Reference proteome</keyword>
<evidence type="ECO:0000256" key="2">
    <source>
        <dbReference type="RuleBase" id="RU003476"/>
    </source>
</evidence>
<dbReference type="InterPro" id="IPR020476">
    <property type="entry name" value="Nudix_hydrolase"/>
</dbReference>
<keyword evidence="4" id="KW-0548">Nucleotidyltransferase</keyword>
<sequence>MAAKRAKKFAYDYPRPALTVDLVVATREARPRVLLIRRKSDPHAGRWALPGGFVNENEPLAAAAQRETLEETGVEVSDLEQLYTAGDPGRDPRGWTVTVAYLVRVNADELKPVAADDAEAVGWFRLDKLPEMAFDHAMILARARARIADRAA</sequence>